<evidence type="ECO:0000256" key="7">
    <source>
        <dbReference type="ARBA" id="ARBA00023237"/>
    </source>
</evidence>
<dbReference type="Gene3D" id="2.170.130.10">
    <property type="entry name" value="TonB-dependent receptor, plug domain"/>
    <property type="match status" value="1"/>
</dbReference>
<keyword evidence="5 9" id="KW-0798">TonB box</keyword>
<keyword evidence="7 8" id="KW-0998">Cell outer membrane</keyword>
<dbReference type="InterPro" id="IPR000531">
    <property type="entry name" value="Beta-barrel_TonB"/>
</dbReference>
<dbReference type="OrthoDB" id="1019466at2"/>
<dbReference type="Proteomes" id="UP000051950">
    <property type="component" value="Unassembled WGS sequence"/>
</dbReference>
<keyword evidence="15" id="KW-1185">Reference proteome</keyword>
<dbReference type="GO" id="GO:0009279">
    <property type="term" value="C:cell outer membrane"/>
    <property type="evidence" value="ECO:0007669"/>
    <property type="project" value="UniProtKB-SubCell"/>
</dbReference>
<dbReference type="NCBIfam" id="TIGR04056">
    <property type="entry name" value="OMP_RagA_SusC"/>
    <property type="match status" value="1"/>
</dbReference>
<comment type="caution">
    <text evidence="14">The sequence shown here is derived from an EMBL/GenBank/DDBJ whole genome shotgun (WGS) entry which is preliminary data.</text>
</comment>
<feature type="domain" description="TonB-dependent receptor-like beta-barrel" evidence="12">
    <location>
        <begin position="475"/>
        <end position="1047"/>
    </location>
</feature>
<feature type="chain" id="PRO_5006665281" evidence="11">
    <location>
        <begin position="28"/>
        <end position="1092"/>
    </location>
</feature>
<dbReference type="Pfam" id="PF07715">
    <property type="entry name" value="Plug"/>
    <property type="match status" value="1"/>
</dbReference>
<name>A0A0T5VKX2_9SPHI</name>
<dbReference type="PROSITE" id="PS52016">
    <property type="entry name" value="TONB_DEPENDENT_REC_3"/>
    <property type="match status" value="1"/>
</dbReference>
<evidence type="ECO:0000256" key="1">
    <source>
        <dbReference type="ARBA" id="ARBA00004571"/>
    </source>
</evidence>
<dbReference type="Gene3D" id="2.40.170.20">
    <property type="entry name" value="TonB-dependent receptor, beta-barrel domain"/>
    <property type="match status" value="1"/>
</dbReference>
<dbReference type="NCBIfam" id="TIGR04057">
    <property type="entry name" value="SusC_RagA_signa"/>
    <property type="match status" value="1"/>
</dbReference>
<dbReference type="SUPFAM" id="SSF49464">
    <property type="entry name" value="Carboxypeptidase regulatory domain-like"/>
    <property type="match status" value="1"/>
</dbReference>
<keyword evidence="4 8" id="KW-0812">Transmembrane</keyword>
<dbReference type="PROSITE" id="PS00018">
    <property type="entry name" value="EF_HAND_1"/>
    <property type="match status" value="1"/>
</dbReference>
<evidence type="ECO:0000313" key="14">
    <source>
        <dbReference type="EMBL" id="KRT14503.1"/>
    </source>
</evidence>
<keyword evidence="11" id="KW-0732">Signal</keyword>
<sequence length="1092" mass="120491">MKIFLYRIFCLSVMILTIMGYSGTLHAQQPVTVRGKVTDKKDKLEIIGASVIEVDQNKRTITGVSTDINGNFALRVTNTKNQLVVSFIGYNSHNAGVIGNRTTINVTLEPSSNSLQEVVLTAKKMVNNGTGLNIAERNSTIASATVSGKALEELAVTSIDQALAGRLSGVDFGTTSGDPGAGMSIRIRGTSSINGSAEPLIVLDGMPYETEIPSDFNFGTADEQGYAQLLNIAPSDIKDITVLKDAASTAVWGSRAANGVLLINTKRGERGRPVVSYNFKGSMAQQPNPIPFLTGDQYSMLIPEAVMNATGLPLDFLGNNGQNKAFQYDPSDAYYYYNYSNNTDWVKLITRNGYTQDHNVSMSGGGEKARYYASVGYLGQTGTTLGTDLSRITAKINLDYIVSSKLRFRTDVTYTHVDNNLNYDKSLRSTAINKMPNMSDYEYDEYGNKTSAYFSPISNIQGRYSATYNPLAMANEGASHLIGERITPKFNLQYDISPVLFSTVDVQFDINNTKSKTFLPQIATGQPSTEPTVNRASDADGDSYNIQSKINLIYRPHLSEKHNLQGLLSFQTNDTKSASYTVATANTASSEFQDPSNPSITNGSGLTLNSSQAQSRSVGVLLQAQYEFLDRYIINMNGRVDGNSKFSPDNRFGLFPGISTRWRISGEPFMKNLKFIDDLSLRLSYGASGKAPGSNYAYFNNYTPFSWSYAGRAAVYPSNIELSRLKWETVVGKNLGFNLWLFDSRVKIDAEIYQNTTKNMFYNDLRIAATTGYNAIDMNIGTMNNNGWEIGINTTPVKTKKWIVNFDFNISRNINSIQSISEFYPRESSVGLPAQGSYKSFLIIGNPFGSYYGFKYKGVYKDADATIARDQNGKEIVGPNGQTIYMRYNYPTVDYVFQPGDAMYEDINHDGNIDEKDMVYLGNSVPKFTGGFGPSVIFNGNLKVQAFFSYRYGYDIVNTAKITTTNMYGVNNQSTAVLRRWRNPGDVTDMPRALYGVGYNWLGSDRYVEDASFIRLSSVTVRYNFTQNMLKRVGVKSASIYVTGQNLYTWTKYTGQDPDVTSVGSSNPFSYAADGSLTPPSKTFTMGLTLGL</sequence>
<comment type="subcellular location">
    <subcellularLocation>
        <location evidence="1 8">Cell outer membrane</location>
        <topology evidence="1 8">Multi-pass membrane protein</topology>
    </subcellularLocation>
</comment>
<dbReference type="EMBL" id="LMZQ01000017">
    <property type="protein sequence ID" value="KRT14503.1"/>
    <property type="molecule type" value="Genomic_DNA"/>
</dbReference>
<dbReference type="InterPro" id="IPR012910">
    <property type="entry name" value="Plug_dom"/>
</dbReference>
<evidence type="ECO:0000256" key="6">
    <source>
        <dbReference type="ARBA" id="ARBA00023136"/>
    </source>
</evidence>
<feature type="region of interest" description="Disordered" evidence="10">
    <location>
        <begin position="587"/>
        <end position="608"/>
    </location>
</feature>
<dbReference type="InterPro" id="IPR039426">
    <property type="entry name" value="TonB-dep_rcpt-like"/>
</dbReference>
<dbReference type="InterPro" id="IPR023997">
    <property type="entry name" value="TonB-dep_OMP_SusC/RagA_CS"/>
</dbReference>
<evidence type="ECO:0000256" key="2">
    <source>
        <dbReference type="ARBA" id="ARBA00022448"/>
    </source>
</evidence>
<dbReference type="Pfam" id="PF13715">
    <property type="entry name" value="CarbopepD_reg_2"/>
    <property type="match status" value="1"/>
</dbReference>
<dbReference type="AlphaFoldDB" id="A0A0T5VKX2"/>
<evidence type="ECO:0000256" key="8">
    <source>
        <dbReference type="PROSITE-ProRule" id="PRU01360"/>
    </source>
</evidence>
<dbReference type="InterPro" id="IPR008969">
    <property type="entry name" value="CarboxyPept-like_regulatory"/>
</dbReference>
<keyword evidence="2 8" id="KW-0813">Transport</keyword>
<evidence type="ECO:0000256" key="4">
    <source>
        <dbReference type="ARBA" id="ARBA00022692"/>
    </source>
</evidence>
<reference evidence="14 15" key="1">
    <citation type="submission" date="2015-11" db="EMBL/GenBank/DDBJ databases">
        <title>Sequence of Pedobacter ginsenosidimutans.</title>
        <authorList>
            <person name="Carson E."/>
            <person name="Keyser V."/>
            <person name="Newman J."/>
            <person name="Miller J."/>
        </authorList>
    </citation>
    <scope>NUCLEOTIDE SEQUENCE [LARGE SCALE GENOMIC DNA]</scope>
    <source>
        <strain evidence="14 15">KACC 14530</strain>
    </source>
</reference>
<feature type="signal peptide" evidence="11">
    <location>
        <begin position="1"/>
        <end position="27"/>
    </location>
</feature>
<evidence type="ECO:0000256" key="5">
    <source>
        <dbReference type="ARBA" id="ARBA00023077"/>
    </source>
</evidence>
<keyword evidence="6 8" id="KW-0472">Membrane</keyword>
<dbReference type="Gene3D" id="2.60.40.1120">
    <property type="entry name" value="Carboxypeptidase-like, regulatory domain"/>
    <property type="match status" value="1"/>
</dbReference>
<evidence type="ECO:0000256" key="3">
    <source>
        <dbReference type="ARBA" id="ARBA00022452"/>
    </source>
</evidence>
<keyword evidence="3 8" id="KW-1134">Transmembrane beta strand</keyword>
<accession>A0A0T5VKX2</accession>
<proteinExistence type="inferred from homology"/>
<protein>
    <submittedName>
        <fullName evidence="14">SusC/RagA family TonB-linked outer membrane protein</fullName>
    </submittedName>
</protein>
<evidence type="ECO:0000259" key="12">
    <source>
        <dbReference type="Pfam" id="PF00593"/>
    </source>
</evidence>
<comment type="similarity">
    <text evidence="8 9">Belongs to the TonB-dependent receptor family.</text>
</comment>
<dbReference type="InterPro" id="IPR023996">
    <property type="entry name" value="TonB-dep_OMP_SusC/RagA"/>
</dbReference>
<dbReference type="SUPFAM" id="SSF56935">
    <property type="entry name" value="Porins"/>
    <property type="match status" value="1"/>
</dbReference>
<dbReference type="InterPro" id="IPR036942">
    <property type="entry name" value="Beta-barrel_TonB_sf"/>
</dbReference>
<organism evidence="14 15">
    <name type="scientific">Pedobacter ginsenosidimutans</name>
    <dbReference type="NCBI Taxonomy" id="687842"/>
    <lineage>
        <taxon>Bacteria</taxon>
        <taxon>Pseudomonadati</taxon>
        <taxon>Bacteroidota</taxon>
        <taxon>Sphingobacteriia</taxon>
        <taxon>Sphingobacteriales</taxon>
        <taxon>Sphingobacteriaceae</taxon>
        <taxon>Pedobacter</taxon>
    </lineage>
</organism>
<dbReference type="InterPro" id="IPR018247">
    <property type="entry name" value="EF_Hand_1_Ca_BS"/>
</dbReference>
<evidence type="ECO:0000313" key="15">
    <source>
        <dbReference type="Proteomes" id="UP000051950"/>
    </source>
</evidence>
<feature type="domain" description="TonB-dependent receptor plug" evidence="13">
    <location>
        <begin position="137"/>
        <end position="260"/>
    </location>
</feature>
<dbReference type="Pfam" id="PF00593">
    <property type="entry name" value="TonB_dep_Rec_b-barrel"/>
    <property type="match status" value="1"/>
</dbReference>
<dbReference type="STRING" id="687842.ASU31_18935"/>
<gene>
    <name evidence="14" type="ORF">ASU31_18935</name>
</gene>
<evidence type="ECO:0000256" key="9">
    <source>
        <dbReference type="RuleBase" id="RU003357"/>
    </source>
</evidence>
<evidence type="ECO:0000256" key="10">
    <source>
        <dbReference type="SAM" id="MobiDB-lite"/>
    </source>
</evidence>
<evidence type="ECO:0000256" key="11">
    <source>
        <dbReference type="SAM" id="SignalP"/>
    </source>
</evidence>
<dbReference type="InterPro" id="IPR037066">
    <property type="entry name" value="Plug_dom_sf"/>
</dbReference>
<evidence type="ECO:0000259" key="13">
    <source>
        <dbReference type="Pfam" id="PF07715"/>
    </source>
</evidence>